<protein>
    <submittedName>
        <fullName evidence="1">Uncharacterized protein</fullName>
    </submittedName>
</protein>
<gene>
    <name evidence="1" type="ORF">HC757_16330</name>
</gene>
<evidence type="ECO:0000313" key="2">
    <source>
        <dbReference type="Proteomes" id="UP000737113"/>
    </source>
</evidence>
<sequence>MIKGIGDSLNVLRQGQTLAAGNAGPVLPSQGAPKRQPAISRHRLASYGRWARTAREQHGISASQVALQALQQADTLLGQLKAQLQTALSATHGAAQEDSLTQAEQLRGQLTRIRPEYQGRALLDHQLNLLSPSRAAAPHVFCFKSVDLTSPKQRDENILIQLGKQSLQLLLPAGKDRQALNATLAPALASLGLSIDSSSGEAIFKALGPAWARLQEGVLMMGEGQRLPAGELRNIRLEERYGWQDPREWQLQPGAELKQSLAKIIKTRQKVTTQIQEILASHAVLLAKAQASTASAQPQLDLQQLHKFMQPQPFAYQMTSLMAQGNTNRDQVTALLG</sequence>
<dbReference type="AlphaFoldDB" id="A0A972JKZ7"/>
<dbReference type="Proteomes" id="UP000737113">
    <property type="component" value="Unassembled WGS sequence"/>
</dbReference>
<dbReference type="EMBL" id="JAAXYH010000015">
    <property type="protein sequence ID" value="NMH66725.1"/>
    <property type="molecule type" value="Genomic_DNA"/>
</dbReference>
<organism evidence="1 2">
    <name type="scientific">Shewanella salipaludis</name>
    <dbReference type="NCBI Taxonomy" id="2723052"/>
    <lineage>
        <taxon>Bacteria</taxon>
        <taxon>Pseudomonadati</taxon>
        <taxon>Pseudomonadota</taxon>
        <taxon>Gammaproteobacteria</taxon>
        <taxon>Alteromonadales</taxon>
        <taxon>Shewanellaceae</taxon>
        <taxon>Shewanella</taxon>
    </lineage>
</organism>
<evidence type="ECO:0000313" key="1">
    <source>
        <dbReference type="EMBL" id="NMH66725.1"/>
    </source>
</evidence>
<accession>A0A972JKZ7</accession>
<comment type="caution">
    <text evidence="1">The sequence shown here is derived from an EMBL/GenBank/DDBJ whole genome shotgun (WGS) entry which is preliminary data.</text>
</comment>
<reference evidence="1" key="1">
    <citation type="submission" date="2020-04" db="EMBL/GenBank/DDBJ databases">
        <title>Description of Shewanella salipaludis sp. nov., isolated from a salt marsh.</title>
        <authorList>
            <person name="Park S."/>
            <person name="Yoon J.-H."/>
        </authorList>
    </citation>
    <scope>NUCLEOTIDE SEQUENCE</scope>
    <source>
        <strain evidence="1">SHSM-M6</strain>
    </source>
</reference>
<keyword evidence="2" id="KW-1185">Reference proteome</keyword>
<name>A0A972JKZ7_9GAMM</name>
<proteinExistence type="predicted"/>
<dbReference type="RefSeq" id="WP_169565455.1">
    <property type="nucleotide sequence ID" value="NZ_JAAXYH010000015.1"/>
</dbReference>